<dbReference type="Pfam" id="PF11838">
    <property type="entry name" value="ERAP1_C"/>
    <property type="match status" value="1"/>
</dbReference>
<evidence type="ECO:0000256" key="14">
    <source>
        <dbReference type="PIRSR" id="PIRSR634016-1"/>
    </source>
</evidence>
<feature type="binding site" evidence="15">
    <location>
        <position position="371"/>
    </location>
    <ligand>
        <name>Zn(2+)</name>
        <dbReference type="ChEBI" id="CHEBI:29105"/>
        <note>catalytic</note>
    </ligand>
</feature>
<evidence type="ECO:0000256" key="8">
    <source>
        <dbReference type="ARBA" id="ARBA00022968"/>
    </source>
</evidence>
<evidence type="ECO:0000256" key="4">
    <source>
        <dbReference type="ARBA" id="ARBA00022692"/>
    </source>
</evidence>
<keyword evidence="23" id="KW-1185">Reference proteome</keyword>
<dbReference type="GO" id="GO:0005615">
    <property type="term" value="C:extracellular space"/>
    <property type="evidence" value="ECO:0007669"/>
    <property type="project" value="TreeGrafter"/>
</dbReference>
<dbReference type="PANTHER" id="PTHR11533">
    <property type="entry name" value="PROTEASE M1 ZINC METALLOPROTEASE"/>
    <property type="match status" value="1"/>
</dbReference>
<dbReference type="OrthoDB" id="10031169at2759"/>
<evidence type="ECO:0000259" key="20">
    <source>
        <dbReference type="Pfam" id="PF11838"/>
    </source>
</evidence>
<dbReference type="Pfam" id="PF01433">
    <property type="entry name" value="Peptidase_M1"/>
    <property type="match status" value="1"/>
</dbReference>
<dbReference type="Pfam" id="PF17900">
    <property type="entry name" value="Peptidase_M1_N"/>
    <property type="match status" value="1"/>
</dbReference>
<evidence type="ECO:0000256" key="2">
    <source>
        <dbReference type="ARBA" id="ARBA00022438"/>
    </source>
</evidence>
<dbReference type="InterPro" id="IPR024571">
    <property type="entry name" value="ERAP1-like_C_dom"/>
</dbReference>
<evidence type="ECO:0000256" key="1">
    <source>
        <dbReference type="ARBA" id="ARBA00010136"/>
    </source>
</evidence>
<keyword evidence="5 15" id="KW-0479">Metal-binding</keyword>
<dbReference type="GO" id="GO:0070006">
    <property type="term" value="F:metalloaminopeptidase activity"/>
    <property type="evidence" value="ECO:0007669"/>
    <property type="project" value="TreeGrafter"/>
</dbReference>
<dbReference type="GO" id="GO:0042277">
    <property type="term" value="F:peptide binding"/>
    <property type="evidence" value="ECO:0007669"/>
    <property type="project" value="TreeGrafter"/>
</dbReference>
<dbReference type="SUPFAM" id="SSF63737">
    <property type="entry name" value="Leukotriene A4 hydrolase N-terminal domain"/>
    <property type="match status" value="1"/>
</dbReference>
<comment type="cofactor">
    <cofactor evidence="15 17">
        <name>Zn(2+)</name>
        <dbReference type="ChEBI" id="CHEBI:29105"/>
    </cofactor>
    <text evidence="15 17">Binds 1 zinc ion per subunit.</text>
</comment>
<dbReference type="InterPro" id="IPR050344">
    <property type="entry name" value="Peptidase_M1_aminopeptidases"/>
</dbReference>
<reference evidence="22" key="2">
    <citation type="submission" date="2025-08" db="UniProtKB">
        <authorList>
            <consortium name="Ensembl"/>
        </authorList>
    </citation>
    <scope>IDENTIFICATION</scope>
</reference>
<dbReference type="Proteomes" id="UP000694620">
    <property type="component" value="Chromosome 7"/>
</dbReference>
<evidence type="ECO:0000259" key="19">
    <source>
        <dbReference type="Pfam" id="PF01433"/>
    </source>
</evidence>
<dbReference type="Gene3D" id="2.60.40.1730">
    <property type="entry name" value="tricorn interacting facor f3 domain"/>
    <property type="match status" value="1"/>
</dbReference>
<dbReference type="RefSeq" id="XP_028661570.1">
    <property type="nucleotide sequence ID" value="XM_028805737.2"/>
</dbReference>
<dbReference type="GO" id="GO:0016020">
    <property type="term" value="C:membrane"/>
    <property type="evidence" value="ECO:0007669"/>
    <property type="project" value="TreeGrafter"/>
</dbReference>
<comment type="similarity">
    <text evidence="1 17">Belongs to the peptidase M1 family.</text>
</comment>
<dbReference type="AlphaFoldDB" id="A0A8C4S2M3"/>
<evidence type="ECO:0000256" key="18">
    <source>
        <dbReference type="SAM" id="SignalP"/>
    </source>
</evidence>
<feature type="domain" description="ERAP1-like C-terminal" evidence="20">
    <location>
        <begin position="598"/>
        <end position="909"/>
    </location>
</feature>
<dbReference type="GO" id="GO:0012505">
    <property type="term" value="C:endomembrane system"/>
    <property type="evidence" value="ECO:0007669"/>
    <property type="project" value="UniProtKB-SubCell"/>
</dbReference>
<evidence type="ECO:0000256" key="6">
    <source>
        <dbReference type="ARBA" id="ARBA00022801"/>
    </source>
</evidence>
<dbReference type="Gene3D" id="2.60.40.1910">
    <property type="match status" value="1"/>
</dbReference>
<feature type="binding site" evidence="15">
    <location>
        <position position="348"/>
    </location>
    <ligand>
        <name>Zn(2+)</name>
        <dbReference type="ChEBI" id="CHEBI:29105"/>
        <note>catalytic</note>
    </ligand>
</feature>
<dbReference type="GeneID" id="114654895"/>
<evidence type="ECO:0000256" key="3">
    <source>
        <dbReference type="ARBA" id="ARBA00022670"/>
    </source>
</evidence>
<dbReference type="InterPro" id="IPR014782">
    <property type="entry name" value="Peptidase_M1_dom"/>
</dbReference>
<keyword evidence="12" id="KW-0325">Glycoprotein</keyword>
<feature type="domain" description="Peptidase M1 membrane alanine aminopeptidase" evidence="19">
    <location>
        <begin position="276"/>
        <end position="478"/>
    </location>
</feature>
<dbReference type="InterPro" id="IPR042097">
    <property type="entry name" value="Aminopeptidase_N-like_N_sf"/>
</dbReference>
<dbReference type="FunFam" id="1.25.50.20:FF:000003">
    <property type="entry name" value="Leucyl-cystinyl aminopeptidase"/>
    <property type="match status" value="1"/>
</dbReference>
<dbReference type="FunFam" id="2.60.40.1910:FF:000001">
    <property type="entry name" value="Leucyl-cystinyl aminopeptidase"/>
    <property type="match status" value="1"/>
</dbReference>
<proteinExistence type="inferred from homology"/>
<dbReference type="GO" id="GO:0006508">
    <property type="term" value="P:proteolysis"/>
    <property type="evidence" value="ECO:0007669"/>
    <property type="project" value="UniProtKB-KW"/>
</dbReference>
<evidence type="ECO:0000259" key="21">
    <source>
        <dbReference type="Pfam" id="PF17900"/>
    </source>
</evidence>
<comment type="subcellular location">
    <subcellularLocation>
        <location evidence="13">Endomembrane system</location>
        <topology evidence="13">Single-pass type II membrane protein</topology>
    </subcellularLocation>
</comment>
<feature type="signal peptide" evidence="18">
    <location>
        <begin position="1"/>
        <end position="22"/>
    </location>
</feature>
<dbReference type="FunFam" id="2.60.40.1730:FF:000046">
    <property type="entry name" value="Endoplasmic reticulum aminopeptidase 2"/>
    <property type="match status" value="1"/>
</dbReference>
<keyword evidence="10 17" id="KW-0482">Metalloprotease</keyword>
<dbReference type="GO" id="GO:0043171">
    <property type="term" value="P:peptide catabolic process"/>
    <property type="evidence" value="ECO:0007669"/>
    <property type="project" value="TreeGrafter"/>
</dbReference>
<dbReference type="Gene3D" id="1.10.390.10">
    <property type="entry name" value="Neutral Protease Domain 2"/>
    <property type="match status" value="1"/>
</dbReference>
<feature type="binding site" evidence="15">
    <location>
        <position position="352"/>
    </location>
    <ligand>
        <name>Zn(2+)</name>
        <dbReference type="ChEBI" id="CHEBI:29105"/>
        <note>catalytic</note>
    </ligand>
</feature>
<feature type="chain" id="PRO_5034429559" description="Aminopeptidase" evidence="18">
    <location>
        <begin position="23"/>
        <end position="943"/>
    </location>
</feature>
<evidence type="ECO:0000313" key="23">
    <source>
        <dbReference type="Proteomes" id="UP000694620"/>
    </source>
</evidence>
<dbReference type="GO" id="GO:0008270">
    <property type="term" value="F:zinc ion binding"/>
    <property type="evidence" value="ECO:0007669"/>
    <property type="project" value="UniProtKB-UniRule"/>
</dbReference>
<feature type="domain" description="Aminopeptidase N-like N-terminal" evidence="21">
    <location>
        <begin position="52"/>
        <end position="241"/>
    </location>
</feature>
<evidence type="ECO:0000256" key="11">
    <source>
        <dbReference type="ARBA" id="ARBA00023136"/>
    </source>
</evidence>
<keyword evidence="7 15" id="KW-0862">Zinc</keyword>
<feature type="site" description="Transition state stabilizer" evidence="16">
    <location>
        <position position="433"/>
    </location>
</feature>
<dbReference type="Gene3D" id="1.25.50.20">
    <property type="match status" value="1"/>
</dbReference>
<dbReference type="GlyCosmos" id="A0A8C4S2M3">
    <property type="glycosylation" value="3 sites, No reported glycans"/>
</dbReference>
<sequence>MSSNIRVFIFIILSVVLTFHYAEPCESKQGKFKVGNNDSFPWISMRLPDKVVPLHYDILIHPNLTSLNFSGMVTIEVLIKNDTEFIVLHSKGLEITFASILLEADWKTDSEEMNLNVLGHKAHEQIAIMANKTLLTNQKYRLHIRFQASLADGFDGFYKSTYLTSVGEERVLATTDFEPTAARMAFPCFDEPSFKATFSIKIRRERQHIALSNMPKIQTLELSDGLVEDYFNVTKKMSTYLVAYIVCDFRSISANTTSDIKVSVYAVPEKWNQTQYALEVAVKILEFYENYFNISYPLPKLDLIAIPDFQSGAMENWGLITYRETSLLYDAQTSSLSDKQWVTKVIAHELAHQWFGNLVIMDWWNDLWLNEGFARYMELVSINSTFPELQIDEYFLSVYFGAISRDSLKSSHPISNAAETPTQIMQMFDSVSYDKGACLLNMLKDFLTEEVFREGVTRYLKKYSYRNAKSDDLLNILSLTCPEEDFISGHSCYTSTQVRKNAYRYVKEPPHLKETMDSWILQMGIPLIVVENNGNQIIVHQERFLKGIFRDDPEWEELQSGYLWHVPLAYITSDSDNIGRHLLKTKSDVIQLEKEVKWIKFNPNMNGYYLVHYEGNGWETLGQLLNQNHTVLSNKDRTNLIHNIFQLVSVGKVSLHQGLDLLLYLKNETDNLPLLQGIGYLEVLYQMLERRGISDVANNLKKFILQHFGDFIERQTWSDEGSISEKKLRTELLGLACQLHHKQCIEKAKQLFDNWMASNSSSSIPTDVLRTVYIIGAQSPDGWNYLLEKYRLSLSSSEKNKILSGLTRTRDTDKLTELLELCMKGDVIKTQDLASVVATISKNPDGQYLAWEFVKNNWNKLLEKFDVGSFSIRGILYGTTAHFSSNKDLEDVKVFFKFLKEQGHELTVADVAVEMIQKNIKWLEQNLQVLRKWLENVLSNEAS</sequence>
<feature type="active site" description="Proton acceptor" evidence="14">
    <location>
        <position position="349"/>
    </location>
</feature>
<reference evidence="22" key="1">
    <citation type="submission" date="2021-06" db="EMBL/GenBank/DDBJ databases">
        <authorList>
            <consortium name="Wellcome Sanger Institute Data Sharing"/>
        </authorList>
    </citation>
    <scope>NUCLEOTIDE SEQUENCE [LARGE SCALE GENOMIC DNA]</scope>
</reference>
<evidence type="ECO:0000256" key="7">
    <source>
        <dbReference type="ARBA" id="ARBA00022833"/>
    </source>
</evidence>
<accession>A0A8C4S2M3</accession>
<dbReference type="SUPFAM" id="SSF55486">
    <property type="entry name" value="Metalloproteases ('zincins'), catalytic domain"/>
    <property type="match status" value="1"/>
</dbReference>
<dbReference type="PANTHER" id="PTHR11533:SF239">
    <property type="entry name" value="ENDOPLASMIC RETICULUM AMINOPEPTIDASE 2"/>
    <property type="match status" value="1"/>
</dbReference>
<evidence type="ECO:0000313" key="22">
    <source>
        <dbReference type="Ensembl" id="ENSECRP00000010150.1"/>
    </source>
</evidence>
<keyword evidence="2 17" id="KW-0031">Aminopeptidase</keyword>
<protein>
    <recommendedName>
        <fullName evidence="17">Aminopeptidase</fullName>
        <ecNumber evidence="17">3.4.11.-</ecNumber>
    </recommendedName>
</protein>
<reference evidence="22" key="3">
    <citation type="submission" date="2025-09" db="UniProtKB">
        <authorList>
            <consortium name="Ensembl"/>
        </authorList>
    </citation>
    <scope>IDENTIFICATION</scope>
</reference>
<dbReference type="InterPro" id="IPR045357">
    <property type="entry name" value="Aminopeptidase_N-like_N"/>
</dbReference>
<keyword evidence="8" id="KW-0735">Signal-anchor</keyword>
<dbReference type="GO" id="GO:0005737">
    <property type="term" value="C:cytoplasm"/>
    <property type="evidence" value="ECO:0007669"/>
    <property type="project" value="TreeGrafter"/>
</dbReference>
<keyword evidence="11" id="KW-0472">Membrane</keyword>
<keyword evidence="18" id="KW-0732">Signal</keyword>
<evidence type="ECO:0000256" key="10">
    <source>
        <dbReference type="ARBA" id="ARBA00023049"/>
    </source>
</evidence>
<evidence type="ECO:0000256" key="5">
    <source>
        <dbReference type="ARBA" id="ARBA00022723"/>
    </source>
</evidence>
<gene>
    <name evidence="22" type="primary">LOC114654895</name>
</gene>
<keyword evidence="9" id="KW-1133">Transmembrane helix</keyword>
<keyword evidence="6 17" id="KW-0378">Hydrolase</keyword>
<evidence type="ECO:0000256" key="17">
    <source>
        <dbReference type="RuleBase" id="RU364040"/>
    </source>
</evidence>
<evidence type="ECO:0000256" key="12">
    <source>
        <dbReference type="ARBA" id="ARBA00023180"/>
    </source>
</evidence>
<evidence type="ECO:0000256" key="16">
    <source>
        <dbReference type="PIRSR" id="PIRSR634016-4"/>
    </source>
</evidence>
<dbReference type="InterPro" id="IPR001930">
    <property type="entry name" value="Peptidase_M1"/>
</dbReference>
<dbReference type="RefSeq" id="XP_028661571.1">
    <property type="nucleotide sequence ID" value="XM_028805738.2"/>
</dbReference>
<organism evidence="22 23">
    <name type="scientific">Erpetoichthys calabaricus</name>
    <name type="common">Rope fish</name>
    <name type="synonym">Calamoichthys calabaricus</name>
    <dbReference type="NCBI Taxonomy" id="27687"/>
    <lineage>
        <taxon>Eukaryota</taxon>
        <taxon>Metazoa</taxon>
        <taxon>Chordata</taxon>
        <taxon>Craniata</taxon>
        <taxon>Vertebrata</taxon>
        <taxon>Euteleostomi</taxon>
        <taxon>Actinopterygii</taxon>
        <taxon>Polypteriformes</taxon>
        <taxon>Polypteridae</taxon>
        <taxon>Erpetoichthys</taxon>
    </lineage>
</organism>
<dbReference type="PRINTS" id="PR00756">
    <property type="entry name" value="ALADIPTASE"/>
</dbReference>
<dbReference type="InterPro" id="IPR027268">
    <property type="entry name" value="Peptidase_M4/M1_CTD_sf"/>
</dbReference>
<evidence type="ECO:0000256" key="15">
    <source>
        <dbReference type="PIRSR" id="PIRSR634016-3"/>
    </source>
</evidence>
<keyword evidence="3 17" id="KW-0645">Protease</keyword>
<dbReference type="InterPro" id="IPR034016">
    <property type="entry name" value="M1_APN-typ"/>
</dbReference>
<evidence type="ECO:0000256" key="13">
    <source>
        <dbReference type="ARBA" id="ARBA00060399"/>
    </source>
</evidence>
<dbReference type="FunFam" id="1.10.390.10:FF:000016">
    <property type="entry name" value="Glutamyl aminopeptidase"/>
    <property type="match status" value="1"/>
</dbReference>
<dbReference type="GeneTree" id="ENSGT00940000162653"/>
<dbReference type="EC" id="3.4.11.-" evidence="17"/>
<dbReference type="Ensembl" id="ENSECRT00000010316.1">
    <property type="protein sequence ID" value="ENSECRP00000010150.1"/>
    <property type="gene ID" value="ENSECRG00000006772.1"/>
</dbReference>
<name>A0A8C4S2M3_ERPCA</name>
<evidence type="ECO:0000256" key="9">
    <source>
        <dbReference type="ARBA" id="ARBA00022989"/>
    </source>
</evidence>
<dbReference type="CDD" id="cd09601">
    <property type="entry name" value="M1_APN-Q_like"/>
    <property type="match status" value="1"/>
</dbReference>
<keyword evidence="4" id="KW-0812">Transmembrane</keyword>